<dbReference type="InterPro" id="IPR003795">
    <property type="entry name" value="DUF192"/>
</dbReference>
<evidence type="ECO:0000256" key="1">
    <source>
        <dbReference type="SAM" id="Phobius"/>
    </source>
</evidence>
<proteinExistence type="predicted"/>
<keyword evidence="1" id="KW-1133">Transmembrane helix</keyword>
<reference evidence="2 3" key="1">
    <citation type="journal article" date="2017" name="ISME J.">
        <title>Potential for microbial H2 and metal transformations associated with novel bacteria and archaea in deep terrestrial subsurface sediments.</title>
        <authorList>
            <person name="Hernsdorf A.W."/>
            <person name="Amano Y."/>
            <person name="Miyakawa K."/>
            <person name="Ise K."/>
            <person name="Suzuki Y."/>
            <person name="Anantharaman K."/>
            <person name="Probst A."/>
            <person name="Burstein D."/>
            <person name="Thomas B.C."/>
            <person name="Banfield J.F."/>
        </authorList>
    </citation>
    <scope>NUCLEOTIDE SEQUENCE [LARGE SCALE GENOMIC DNA]</scope>
    <source>
        <strain evidence="2">HGW-Falkowbacteria-1</strain>
    </source>
</reference>
<accession>A0A2N2E8W8</accession>
<comment type="caution">
    <text evidence="2">The sequence shown here is derived from an EMBL/GenBank/DDBJ whole genome shotgun (WGS) entry which is preliminary data.</text>
</comment>
<organism evidence="2 3">
    <name type="scientific">Candidatus Falkowbacteria bacterium HGW-Falkowbacteria-1</name>
    <dbReference type="NCBI Taxonomy" id="2013768"/>
    <lineage>
        <taxon>Bacteria</taxon>
        <taxon>Candidatus Falkowiibacteriota</taxon>
    </lineage>
</organism>
<dbReference type="InterPro" id="IPR038695">
    <property type="entry name" value="Saro_0823-like_sf"/>
</dbReference>
<protein>
    <recommendedName>
        <fullName evidence="4">DUF192 domain-containing protein</fullName>
    </recommendedName>
</protein>
<dbReference type="EMBL" id="PHAI01000003">
    <property type="protein sequence ID" value="PKM91184.1"/>
    <property type="molecule type" value="Genomic_DNA"/>
</dbReference>
<evidence type="ECO:0008006" key="4">
    <source>
        <dbReference type="Google" id="ProtNLM"/>
    </source>
</evidence>
<dbReference type="Gene3D" id="2.60.120.1140">
    <property type="entry name" value="Protein of unknown function DUF192"/>
    <property type="match status" value="1"/>
</dbReference>
<feature type="transmembrane region" description="Helical" evidence="1">
    <location>
        <begin position="12"/>
        <end position="30"/>
    </location>
</feature>
<sequence>MIRKLFNKKTSLPFLVLLVFIFLFSLFFIHSRPVDKKTGKIKIGAAVVDVEIASSPAEHYLGLSYRDSLLENSGMLFLFQNEEERAFVMRDMRFTLDIVFIDKNEIVSIYKDLPFDEDSQGVLYESLYPVDKVLELNGGFCDKNKIKVGDFLEFL</sequence>
<dbReference type="PANTHER" id="PTHR37953">
    <property type="entry name" value="UPF0127 PROTEIN MJ1496"/>
    <property type="match status" value="1"/>
</dbReference>
<dbReference type="PANTHER" id="PTHR37953:SF1">
    <property type="entry name" value="UPF0127 PROTEIN MJ1496"/>
    <property type="match status" value="1"/>
</dbReference>
<gene>
    <name evidence="2" type="ORF">CVU82_03995</name>
</gene>
<dbReference type="Proteomes" id="UP000233517">
    <property type="component" value="Unassembled WGS sequence"/>
</dbReference>
<evidence type="ECO:0000313" key="3">
    <source>
        <dbReference type="Proteomes" id="UP000233517"/>
    </source>
</evidence>
<keyword evidence="1" id="KW-0812">Transmembrane</keyword>
<dbReference type="AlphaFoldDB" id="A0A2N2E8W8"/>
<dbReference type="Pfam" id="PF02643">
    <property type="entry name" value="DUF192"/>
    <property type="match status" value="1"/>
</dbReference>
<name>A0A2N2E8W8_9BACT</name>
<keyword evidence="1" id="KW-0472">Membrane</keyword>
<evidence type="ECO:0000313" key="2">
    <source>
        <dbReference type="EMBL" id="PKM91184.1"/>
    </source>
</evidence>